<accession>A0ABV7FJQ9</accession>
<dbReference type="RefSeq" id="WP_376918663.1">
    <property type="nucleotide sequence ID" value="NZ_JBHRSW010000005.1"/>
</dbReference>
<sequence length="40" mass="4527">MKNEEIKIRIARASDAQALSTVVKSLAHFYLDEPKNEVPN</sequence>
<reference evidence="2" key="1">
    <citation type="journal article" date="2019" name="Int. J. Syst. Evol. Microbiol.">
        <title>The Global Catalogue of Microorganisms (GCM) 10K type strain sequencing project: providing services to taxonomists for standard genome sequencing and annotation.</title>
        <authorList>
            <consortium name="The Broad Institute Genomics Platform"/>
            <consortium name="The Broad Institute Genome Sequencing Center for Infectious Disease"/>
            <person name="Wu L."/>
            <person name="Ma J."/>
        </authorList>
    </citation>
    <scope>NUCLEOTIDE SEQUENCE [LARGE SCALE GENOMIC DNA]</scope>
    <source>
        <strain evidence="2">KCTC 52473</strain>
    </source>
</reference>
<dbReference type="Proteomes" id="UP001595478">
    <property type="component" value="Unassembled WGS sequence"/>
</dbReference>
<organism evidence="1 2">
    <name type="scientific">Agaribacter flavus</name>
    <dbReference type="NCBI Taxonomy" id="1902781"/>
    <lineage>
        <taxon>Bacteria</taxon>
        <taxon>Pseudomonadati</taxon>
        <taxon>Pseudomonadota</taxon>
        <taxon>Gammaproteobacteria</taxon>
        <taxon>Alteromonadales</taxon>
        <taxon>Alteromonadaceae</taxon>
        <taxon>Agaribacter</taxon>
    </lineage>
</organism>
<keyword evidence="2" id="KW-1185">Reference proteome</keyword>
<gene>
    <name evidence="1" type="ORF">ACFOHL_02715</name>
</gene>
<comment type="caution">
    <text evidence="1">The sequence shown here is derived from an EMBL/GenBank/DDBJ whole genome shotgun (WGS) entry which is preliminary data.</text>
</comment>
<proteinExistence type="predicted"/>
<evidence type="ECO:0000313" key="1">
    <source>
        <dbReference type="EMBL" id="MFC3120524.1"/>
    </source>
</evidence>
<name>A0ABV7FJQ9_9ALTE</name>
<protein>
    <recommendedName>
        <fullName evidence="3">GNAT family N-acetyltransferase</fullName>
    </recommendedName>
</protein>
<evidence type="ECO:0000313" key="2">
    <source>
        <dbReference type="Proteomes" id="UP001595478"/>
    </source>
</evidence>
<evidence type="ECO:0008006" key="3">
    <source>
        <dbReference type="Google" id="ProtNLM"/>
    </source>
</evidence>
<dbReference type="EMBL" id="JBHRSW010000005">
    <property type="protein sequence ID" value="MFC3120524.1"/>
    <property type="molecule type" value="Genomic_DNA"/>
</dbReference>